<evidence type="ECO:0000313" key="3">
    <source>
        <dbReference type="Proteomes" id="UP001209922"/>
    </source>
</evidence>
<evidence type="ECO:0008006" key="4">
    <source>
        <dbReference type="Google" id="ProtNLM"/>
    </source>
</evidence>
<comment type="caution">
    <text evidence="2">The sequence shown here is derived from an EMBL/GenBank/DDBJ whole genome shotgun (WGS) entry which is preliminary data.</text>
</comment>
<dbReference type="RefSeq" id="WP_265127043.1">
    <property type="nucleotide sequence ID" value="NZ_JAPCHY010000004.1"/>
</dbReference>
<evidence type="ECO:0000256" key="1">
    <source>
        <dbReference type="SAM" id="MobiDB-lite"/>
    </source>
</evidence>
<sequence>MQAVVRPARLPDAFAAVQQRDSVAERDDRADSCLGDFIPEDETRS</sequence>
<gene>
    <name evidence="2" type="ORF">OK345_06155</name>
</gene>
<dbReference type="EMBL" id="JAPCHY010000004">
    <property type="protein sequence ID" value="MCW4472083.1"/>
    <property type="molecule type" value="Genomic_DNA"/>
</dbReference>
<reference evidence="2 3" key="1">
    <citation type="submission" date="2022-10" db="EMBL/GenBank/DDBJ databases">
        <title>Xanthomonas sp. H13-6.</title>
        <authorList>
            <person name="Liu X."/>
            <person name="Deng Z."/>
            <person name="Jiang Y."/>
            <person name="Yu T."/>
            <person name="Ai J."/>
        </authorList>
    </citation>
    <scope>NUCLEOTIDE SEQUENCE [LARGE SCALE GENOMIC DNA]</scope>
    <source>
        <strain evidence="2 3">H13-6</strain>
    </source>
</reference>
<protein>
    <recommendedName>
        <fullName evidence="4">Prevent-host-death protein</fullName>
    </recommendedName>
</protein>
<keyword evidence="3" id="KW-1185">Reference proteome</keyword>
<organism evidence="2 3">
    <name type="scientific">Xanthomonas chitinilytica</name>
    <dbReference type="NCBI Taxonomy" id="2989819"/>
    <lineage>
        <taxon>Bacteria</taxon>
        <taxon>Pseudomonadati</taxon>
        <taxon>Pseudomonadota</taxon>
        <taxon>Gammaproteobacteria</taxon>
        <taxon>Lysobacterales</taxon>
        <taxon>Lysobacteraceae</taxon>
        <taxon>Xanthomonas</taxon>
    </lineage>
</organism>
<feature type="compositionally biased region" description="Basic and acidic residues" evidence="1">
    <location>
        <begin position="22"/>
        <end position="31"/>
    </location>
</feature>
<evidence type="ECO:0000313" key="2">
    <source>
        <dbReference type="EMBL" id="MCW4472083.1"/>
    </source>
</evidence>
<name>A0ABT3JUA7_9XANT</name>
<proteinExistence type="predicted"/>
<feature type="region of interest" description="Disordered" evidence="1">
    <location>
        <begin position="18"/>
        <end position="45"/>
    </location>
</feature>
<accession>A0ABT3JUA7</accession>
<dbReference type="Proteomes" id="UP001209922">
    <property type="component" value="Unassembled WGS sequence"/>
</dbReference>